<evidence type="ECO:0000313" key="1">
    <source>
        <dbReference type="EMBL" id="SUB18468.1"/>
    </source>
</evidence>
<dbReference type="AlphaFoldDB" id="A0A379ALQ9"/>
<gene>
    <name evidence="1" type="primary">rapA_3</name>
    <name evidence="1" type="ORF">NCTC9381_04426</name>
</gene>
<keyword evidence="2" id="KW-1185">Reference proteome</keyword>
<dbReference type="EMBL" id="UGSO01000001">
    <property type="protein sequence ID" value="SUB18468.1"/>
    <property type="molecule type" value="Genomic_DNA"/>
</dbReference>
<protein>
    <submittedName>
        <fullName evidence="1">RNA polymerase-associated protein rapA</fullName>
        <ecNumber evidence="1">3.6.4.-</ecNumber>
    </submittedName>
</protein>
<organism evidence="1 2">
    <name type="scientific">Enterobacter agglomerans</name>
    <name type="common">Erwinia herbicola</name>
    <name type="synonym">Pantoea agglomerans</name>
    <dbReference type="NCBI Taxonomy" id="549"/>
    <lineage>
        <taxon>Bacteria</taxon>
        <taxon>Pseudomonadati</taxon>
        <taxon>Pseudomonadota</taxon>
        <taxon>Gammaproteobacteria</taxon>
        <taxon>Enterobacterales</taxon>
        <taxon>Erwiniaceae</taxon>
        <taxon>Pantoea</taxon>
        <taxon>Pantoea agglomerans group</taxon>
    </lineage>
</organism>
<dbReference type="Gene3D" id="3.40.50.10810">
    <property type="entry name" value="Tandem AAA-ATPase domain"/>
    <property type="match status" value="1"/>
</dbReference>
<evidence type="ECO:0000313" key="2">
    <source>
        <dbReference type="Proteomes" id="UP000254640"/>
    </source>
</evidence>
<dbReference type="GO" id="GO:0016787">
    <property type="term" value="F:hydrolase activity"/>
    <property type="evidence" value="ECO:0007669"/>
    <property type="project" value="UniProtKB-KW"/>
</dbReference>
<proteinExistence type="predicted"/>
<dbReference type="Proteomes" id="UP000254640">
    <property type="component" value="Unassembled WGS sequence"/>
</dbReference>
<name>A0A379ALQ9_ENTAG</name>
<reference evidence="1 2" key="1">
    <citation type="submission" date="2018-06" db="EMBL/GenBank/DDBJ databases">
        <authorList>
            <consortium name="Pathogen Informatics"/>
            <person name="Doyle S."/>
        </authorList>
    </citation>
    <scope>NUCLEOTIDE SEQUENCE [LARGE SCALE GENOMIC DNA]</scope>
    <source>
        <strain evidence="1 2">NCTC9381</strain>
    </source>
</reference>
<sequence length="57" mass="6441">MTLPPFVEEQQHFRPIADAVTALLADKAISQEEMNRINDLVGEQDIEPLLAGRQQRP</sequence>
<dbReference type="InterPro" id="IPR038718">
    <property type="entry name" value="SNF2-like_sf"/>
</dbReference>
<dbReference type="EC" id="3.6.4.-" evidence="1"/>
<accession>A0A379ALQ9</accession>
<keyword evidence="1" id="KW-0378">Hydrolase</keyword>